<accession>A0ABS8XHN4</accession>
<comment type="catalytic activity">
    <reaction evidence="5">
        <text>uridine(32) in tRNA = pseudouridine(32) in tRNA</text>
        <dbReference type="Rhea" id="RHEA:42544"/>
        <dbReference type="Rhea" id="RHEA-COMP:10107"/>
        <dbReference type="Rhea" id="RHEA-COMP:10108"/>
        <dbReference type="ChEBI" id="CHEBI:65314"/>
        <dbReference type="ChEBI" id="CHEBI:65315"/>
        <dbReference type="EC" id="5.4.99.28"/>
    </reaction>
</comment>
<dbReference type="InterPro" id="IPR006145">
    <property type="entry name" value="PsdUridine_synth_RsuA/RluA"/>
</dbReference>
<dbReference type="InterPro" id="IPR006224">
    <property type="entry name" value="PsdUridine_synth_RluA-like_CS"/>
</dbReference>
<dbReference type="PANTHER" id="PTHR21600:SF91">
    <property type="entry name" value="DUAL-SPECIFICITY RNA PSEUDOURIDINE SYNTHASE RLUA"/>
    <property type="match status" value="1"/>
</dbReference>
<dbReference type="Pfam" id="PF00849">
    <property type="entry name" value="PseudoU_synth_2"/>
    <property type="match status" value="1"/>
</dbReference>
<feature type="domain" description="Pseudouridine synthase RsuA/RluA-like" evidence="16">
    <location>
        <begin position="10"/>
        <end position="153"/>
    </location>
</feature>
<dbReference type="Proteomes" id="UP001201463">
    <property type="component" value="Unassembled WGS sequence"/>
</dbReference>
<comment type="caution">
    <text evidence="17">The sequence shown here is derived from an EMBL/GenBank/DDBJ whole genome shotgun (WGS) entry which is preliminary data.</text>
</comment>
<dbReference type="PROSITE" id="PS01129">
    <property type="entry name" value="PSI_RLU"/>
    <property type="match status" value="1"/>
</dbReference>
<dbReference type="CDD" id="cd02869">
    <property type="entry name" value="PseudoU_synth_RluA_like"/>
    <property type="match status" value="1"/>
</dbReference>
<dbReference type="InterPro" id="IPR020103">
    <property type="entry name" value="PsdUridine_synth_cat_dom_sf"/>
</dbReference>
<dbReference type="InterPro" id="IPR050188">
    <property type="entry name" value="RluA_PseudoU_synthase"/>
</dbReference>
<dbReference type="RefSeq" id="WP_233393792.1">
    <property type="nucleotide sequence ID" value="NZ_JAJTWT010000008.1"/>
</dbReference>
<evidence type="ECO:0000313" key="18">
    <source>
        <dbReference type="Proteomes" id="UP001201463"/>
    </source>
</evidence>
<comment type="similarity">
    <text evidence="1">Belongs to the pseudouridine synthase RluA family.</text>
</comment>
<dbReference type="Gene3D" id="3.30.2350.10">
    <property type="entry name" value="Pseudouridine synthase"/>
    <property type="match status" value="1"/>
</dbReference>
<evidence type="ECO:0000313" key="17">
    <source>
        <dbReference type="EMBL" id="MCE4539273.1"/>
    </source>
</evidence>
<evidence type="ECO:0000256" key="2">
    <source>
        <dbReference type="ARBA" id="ARBA00022552"/>
    </source>
</evidence>
<evidence type="ECO:0000256" key="8">
    <source>
        <dbReference type="ARBA" id="ARBA00038944"/>
    </source>
</evidence>
<keyword evidence="2" id="KW-0698">rRNA processing</keyword>
<evidence type="ECO:0000256" key="6">
    <source>
        <dbReference type="ARBA" id="ARBA00036916"/>
    </source>
</evidence>
<name>A0ABS8XHN4_9BURK</name>
<evidence type="ECO:0000256" key="11">
    <source>
        <dbReference type="ARBA" id="ARBA00041266"/>
    </source>
</evidence>
<dbReference type="PANTHER" id="PTHR21600">
    <property type="entry name" value="MITOCHONDRIAL RNA PSEUDOURIDINE SYNTHASE"/>
    <property type="match status" value="1"/>
</dbReference>
<evidence type="ECO:0000256" key="7">
    <source>
        <dbReference type="ARBA" id="ARBA00037305"/>
    </source>
</evidence>
<organism evidence="17 18">
    <name type="scientific">Pelomonas caseinilytica</name>
    <dbReference type="NCBI Taxonomy" id="2906763"/>
    <lineage>
        <taxon>Bacteria</taxon>
        <taxon>Pseudomonadati</taxon>
        <taxon>Pseudomonadota</taxon>
        <taxon>Betaproteobacteria</taxon>
        <taxon>Burkholderiales</taxon>
        <taxon>Sphaerotilaceae</taxon>
        <taxon>Roseateles</taxon>
    </lineage>
</organism>
<protein>
    <recommendedName>
        <fullName evidence="10">Dual-specificity RNA pseudouridine synthase RluA</fullName>
        <ecNumber evidence="8">5.4.99.28</ecNumber>
        <ecNumber evidence="9">5.4.99.29</ecNumber>
    </recommendedName>
    <alternativeName>
        <fullName evidence="11">23S rRNA pseudouridine(746) synthase</fullName>
    </alternativeName>
    <alternativeName>
        <fullName evidence="14">Ribosomal large subunit pseudouridine synthase A</fullName>
    </alternativeName>
    <alternativeName>
        <fullName evidence="13">rRNA pseudouridylate synthase A</fullName>
    </alternativeName>
    <alternativeName>
        <fullName evidence="15">rRNA-uridine isomerase A</fullName>
    </alternativeName>
    <alternativeName>
        <fullName evidence="12">tRNA pseudouridine(32) synthase</fullName>
    </alternativeName>
</protein>
<gene>
    <name evidence="17" type="ORF">LXT12_18640</name>
</gene>
<evidence type="ECO:0000256" key="12">
    <source>
        <dbReference type="ARBA" id="ARBA00042372"/>
    </source>
</evidence>
<reference evidence="17 18" key="1">
    <citation type="submission" date="2021-12" db="EMBL/GenBank/DDBJ databases">
        <title>Genome seq of p7.</title>
        <authorList>
            <person name="Seo T."/>
        </authorList>
    </citation>
    <scope>NUCLEOTIDE SEQUENCE [LARGE SCALE GENOMIC DNA]</scope>
    <source>
        <strain evidence="17 18">P7</strain>
    </source>
</reference>
<dbReference type="EMBL" id="JAJTWT010000008">
    <property type="protein sequence ID" value="MCE4539273.1"/>
    <property type="molecule type" value="Genomic_DNA"/>
</dbReference>
<keyword evidence="18" id="KW-1185">Reference proteome</keyword>
<evidence type="ECO:0000256" key="14">
    <source>
        <dbReference type="ARBA" id="ARBA00042883"/>
    </source>
</evidence>
<dbReference type="EC" id="5.4.99.29" evidence="9"/>
<evidence type="ECO:0000256" key="5">
    <source>
        <dbReference type="ARBA" id="ARBA00036184"/>
    </source>
</evidence>
<keyword evidence="3" id="KW-0819">tRNA processing</keyword>
<evidence type="ECO:0000256" key="4">
    <source>
        <dbReference type="ARBA" id="ARBA00023235"/>
    </source>
</evidence>
<evidence type="ECO:0000256" key="1">
    <source>
        <dbReference type="ARBA" id="ARBA00010876"/>
    </source>
</evidence>
<evidence type="ECO:0000256" key="10">
    <source>
        <dbReference type="ARBA" id="ARBA00039988"/>
    </source>
</evidence>
<evidence type="ECO:0000259" key="16">
    <source>
        <dbReference type="Pfam" id="PF00849"/>
    </source>
</evidence>
<proteinExistence type="inferred from homology"/>
<comment type="catalytic activity">
    <reaction evidence="6">
        <text>uridine(746) in 23S rRNA = pseudouridine(746) in 23S rRNA</text>
        <dbReference type="Rhea" id="RHEA:42548"/>
        <dbReference type="Rhea" id="RHEA-COMP:10109"/>
        <dbReference type="Rhea" id="RHEA-COMP:10110"/>
        <dbReference type="ChEBI" id="CHEBI:65314"/>
        <dbReference type="ChEBI" id="CHEBI:65315"/>
        <dbReference type="EC" id="5.4.99.29"/>
    </reaction>
</comment>
<dbReference type="EC" id="5.4.99.28" evidence="8"/>
<evidence type="ECO:0000256" key="3">
    <source>
        <dbReference type="ARBA" id="ARBA00022694"/>
    </source>
</evidence>
<evidence type="ECO:0000256" key="9">
    <source>
        <dbReference type="ARBA" id="ARBA00038945"/>
    </source>
</evidence>
<comment type="function">
    <text evidence="7">Dual specificity enzyme that catalyzes the synthesis of pseudouridine from uracil-746 in 23S ribosomal RNA and from uracil-32 in the anticodon stem and loop of transfer RNAs.</text>
</comment>
<dbReference type="SUPFAM" id="SSF55120">
    <property type="entry name" value="Pseudouridine synthase"/>
    <property type="match status" value="1"/>
</dbReference>
<evidence type="ECO:0000256" key="15">
    <source>
        <dbReference type="ARBA" id="ARBA00043143"/>
    </source>
</evidence>
<keyword evidence="4" id="KW-0413">Isomerase</keyword>
<sequence>MRVVHADDRMVVVDKPAGLLSVPGRTEPDCASARVQALYPDALIVHRLDQATSGLLLFARGAQAQRELSADFAERRVGKVYVAVVAGRLQGEGLIDLPLGADWPNRPRQQVDHQHGKPSQTRWRVLGHEGDHTRLRLEPLTGRSHQLRVHLAALGHPILGDTLYGMADTAAASPRLLLHASELSVSGHRFACAPEF</sequence>
<evidence type="ECO:0000256" key="13">
    <source>
        <dbReference type="ARBA" id="ARBA00042844"/>
    </source>
</evidence>